<reference evidence="1 2" key="1">
    <citation type="journal article" date="2018" name="Nat. Ecol. Evol.">
        <title>Genomic signatures of mitonuclear coevolution across populations of Tigriopus californicus.</title>
        <authorList>
            <person name="Barreto F.S."/>
            <person name="Watson E.T."/>
            <person name="Lima T.G."/>
            <person name="Willett C.S."/>
            <person name="Edmands S."/>
            <person name="Li W."/>
            <person name="Burton R.S."/>
        </authorList>
    </citation>
    <scope>NUCLEOTIDE SEQUENCE [LARGE SCALE GENOMIC DNA]</scope>
    <source>
        <strain evidence="1 2">San Diego</strain>
    </source>
</reference>
<gene>
    <name evidence="1" type="ORF">TCAL_17135</name>
</gene>
<sequence length="69" mass="7842">MDKHSLKENQSRGLLKIVSTLVVLGEIKMDEWSDSRSLMEVHEITHSTGKMRAGFLMKVPFTYVSLTFG</sequence>
<name>A0A553P4M9_TIGCA</name>
<dbReference type="AlphaFoldDB" id="A0A553P4M9"/>
<organism evidence="1 2">
    <name type="scientific">Tigriopus californicus</name>
    <name type="common">Marine copepod</name>
    <dbReference type="NCBI Taxonomy" id="6832"/>
    <lineage>
        <taxon>Eukaryota</taxon>
        <taxon>Metazoa</taxon>
        <taxon>Ecdysozoa</taxon>
        <taxon>Arthropoda</taxon>
        <taxon>Crustacea</taxon>
        <taxon>Multicrustacea</taxon>
        <taxon>Hexanauplia</taxon>
        <taxon>Copepoda</taxon>
        <taxon>Harpacticoida</taxon>
        <taxon>Harpacticidae</taxon>
        <taxon>Tigriopus</taxon>
    </lineage>
</organism>
<evidence type="ECO:0000313" key="2">
    <source>
        <dbReference type="Proteomes" id="UP000318571"/>
    </source>
</evidence>
<comment type="caution">
    <text evidence="1">The sequence shown here is derived from an EMBL/GenBank/DDBJ whole genome shotgun (WGS) entry which is preliminary data.</text>
</comment>
<dbReference type="Proteomes" id="UP000318571">
    <property type="component" value="Chromosome 7"/>
</dbReference>
<dbReference type="EMBL" id="VCGU01000008">
    <property type="protein sequence ID" value="TRY72633.1"/>
    <property type="molecule type" value="Genomic_DNA"/>
</dbReference>
<keyword evidence="2" id="KW-1185">Reference proteome</keyword>
<proteinExistence type="predicted"/>
<evidence type="ECO:0000313" key="1">
    <source>
        <dbReference type="EMBL" id="TRY72633.1"/>
    </source>
</evidence>
<accession>A0A553P4M9</accession>
<protein>
    <submittedName>
        <fullName evidence="1">Uncharacterized protein</fullName>
    </submittedName>
</protein>